<comment type="caution">
    <text evidence="5">The sequence shown here is derived from an EMBL/GenBank/DDBJ whole genome shotgun (WGS) entry which is preliminary data.</text>
</comment>
<dbReference type="PROSITE" id="PS01124">
    <property type="entry name" value="HTH_ARAC_FAMILY_2"/>
    <property type="match status" value="1"/>
</dbReference>
<accession>A0A0F4QS96</accession>
<feature type="domain" description="HTH araC/xylS-type" evidence="4">
    <location>
        <begin position="151"/>
        <end position="249"/>
    </location>
</feature>
<evidence type="ECO:0000313" key="5">
    <source>
        <dbReference type="EMBL" id="KJZ10125.1"/>
    </source>
</evidence>
<dbReference type="Gene3D" id="1.10.10.60">
    <property type="entry name" value="Homeodomain-like"/>
    <property type="match status" value="2"/>
</dbReference>
<evidence type="ECO:0000256" key="2">
    <source>
        <dbReference type="ARBA" id="ARBA00023125"/>
    </source>
</evidence>
<keyword evidence="2" id="KW-0238">DNA-binding</keyword>
<dbReference type="Gene3D" id="3.30.450.20">
    <property type="entry name" value="PAS domain"/>
    <property type="match status" value="1"/>
</dbReference>
<dbReference type="SUPFAM" id="SSF55785">
    <property type="entry name" value="PYP-like sensor domain (PAS domain)"/>
    <property type="match status" value="1"/>
</dbReference>
<dbReference type="Pfam" id="PF12833">
    <property type="entry name" value="HTH_18"/>
    <property type="match status" value="1"/>
</dbReference>
<dbReference type="InterPro" id="IPR013656">
    <property type="entry name" value="PAS_4"/>
</dbReference>
<evidence type="ECO:0000313" key="6">
    <source>
        <dbReference type="Proteomes" id="UP000033452"/>
    </source>
</evidence>
<dbReference type="PATRIC" id="fig|43658.5.peg.1630"/>
<keyword evidence="6" id="KW-1185">Reference proteome</keyword>
<dbReference type="InterPro" id="IPR050204">
    <property type="entry name" value="AraC_XylS_family_regulators"/>
</dbReference>
<dbReference type="GO" id="GO:0043565">
    <property type="term" value="F:sequence-specific DNA binding"/>
    <property type="evidence" value="ECO:0007669"/>
    <property type="project" value="InterPro"/>
</dbReference>
<sequence>MGCKAMDNDKNLSDAFFDSVHFSQLLAMLDMLTGTLFWVKNAQGEIVHGNEAFLAHIGVASLHQILGQTDLAFAPPHLAHQYMVDDEKVMEGQLVIERLEVNQADGSDDIAWYVTSKCPLYSAKGEIIGTYGMSKKLHAHTCTQPGMKALKAPVEYIRANFAQPLKLTEIAEASHLSVSALERRFKKHLNTTPKKFLTQVRLEQARKLLIETNDSISDIAFSVGFTDHSYFSRQFQLYFSEQPREVKKHYHR</sequence>
<dbReference type="InterPro" id="IPR035965">
    <property type="entry name" value="PAS-like_dom_sf"/>
</dbReference>
<dbReference type="Pfam" id="PF08448">
    <property type="entry name" value="PAS_4"/>
    <property type="match status" value="1"/>
</dbReference>
<dbReference type="Proteomes" id="UP000033452">
    <property type="component" value="Unassembled WGS sequence"/>
</dbReference>
<evidence type="ECO:0000259" key="4">
    <source>
        <dbReference type="PROSITE" id="PS01124"/>
    </source>
</evidence>
<protein>
    <submittedName>
        <fullName evidence="5">AraC family transcriptional regulator</fullName>
    </submittedName>
</protein>
<evidence type="ECO:0000256" key="3">
    <source>
        <dbReference type="ARBA" id="ARBA00023163"/>
    </source>
</evidence>
<reference evidence="5 6" key="1">
    <citation type="journal article" date="2015" name="BMC Genomics">
        <title>Genome mining reveals unlocked bioactive potential of marine Gram-negative bacteria.</title>
        <authorList>
            <person name="Machado H."/>
            <person name="Sonnenschein E.C."/>
            <person name="Melchiorsen J."/>
            <person name="Gram L."/>
        </authorList>
    </citation>
    <scope>NUCLEOTIDE SEQUENCE [LARGE SCALE GENOMIC DNA]</scope>
    <source>
        <strain evidence="5 6">S2471</strain>
    </source>
</reference>
<organism evidence="5 6">
    <name type="scientific">Pseudoalteromonas rubra</name>
    <dbReference type="NCBI Taxonomy" id="43658"/>
    <lineage>
        <taxon>Bacteria</taxon>
        <taxon>Pseudomonadati</taxon>
        <taxon>Pseudomonadota</taxon>
        <taxon>Gammaproteobacteria</taxon>
        <taxon>Alteromonadales</taxon>
        <taxon>Pseudoalteromonadaceae</taxon>
        <taxon>Pseudoalteromonas</taxon>
    </lineage>
</organism>
<evidence type="ECO:0000256" key="1">
    <source>
        <dbReference type="ARBA" id="ARBA00023015"/>
    </source>
</evidence>
<dbReference type="AlphaFoldDB" id="A0A0F4QS96"/>
<proteinExistence type="predicted"/>
<name>A0A0F4QS96_9GAMM</name>
<dbReference type="SMART" id="SM00342">
    <property type="entry name" value="HTH_ARAC"/>
    <property type="match status" value="1"/>
</dbReference>
<dbReference type="InterPro" id="IPR018060">
    <property type="entry name" value="HTH_AraC"/>
</dbReference>
<dbReference type="SUPFAM" id="SSF46689">
    <property type="entry name" value="Homeodomain-like"/>
    <property type="match status" value="2"/>
</dbReference>
<keyword evidence="3" id="KW-0804">Transcription</keyword>
<dbReference type="PANTHER" id="PTHR46796">
    <property type="entry name" value="HTH-TYPE TRANSCRIPTIONAL ACTIVATOR RHAS-RELATED"/>
    <property type="match status" value="1"/>
</dbReference>
<dbReference type="GO" id="GO:0003700">
    <property type="term" value="F:DNA-binding transcription factor activity"/>
    <property type="evidence" value="ECO:0007669"/>
    <property type="project" value="InterPro"/>
</dbReference>
<keyword evidence="1" id="KW-0805">Transcription regulation</keyword>
<dbReference type="EMBL" id="JXYA01000016">
    <property type="protein sequence ID" value="KJZ10125.1"/>
    <property type="molecule type" value="Genomic_DNA"/>
</dbReference>
<dbReference type="PANTHER" id="PTHR46796:SF13">
    <property type="entry name" value="HTH-TYPE TRANSCRIPTIONAL ACTIVATOR RHAS"/>
    <property type="match status" value="1"/>
</dbReference>
<gene>
    <name evidence="5" type="ORF">TW77_07755</name>
</gene>
<dbReference type="InterPro" id="IPR009057">
    <property type="entry name" value="Homeodomain-like_sf"/>
</dbReference>